<keyword evidence="5" id="KW-0548">Nucleotidyltransferase</keyword>
<keyword evidence="8" id="KW-0694">RNA-binding</keyword>
<accession>A0A9J2PZQ5</accession>
<feature type="region of interest" description="Disordered" evidence="9">
    <location>
        <begin position="590"/>
        <end position="614"/>
    </location>
</feature>
<feature type="region of interest" description="Disordered" evidence="9">
    <location>
        <begin position="478"/>
        <end position="501"/>
    </location>
</feature>
<evidence type="ECO:0000256" key="3">
    <source>
        <dbReference type="ARBA" id="ARBA00022679"/>
    </source>
</evidence>
<evidence type="ECO:0000259" key="10">
    <source>
        <dbReference type="Pfam" id="PF01743"/>
    </source>
</evidence>
<dbReference type="GO" id="GO:0016779">
    <property type="term" value="F:nucleotidyltransferase activity"/>
    <property type="evidence" value="ECO:0007669"/>
    <property type="project" value="UniProtKB-KW"/>
</dbReference>
<comment type="cofactor">
    <cofactor evidence="1">
        <name>Mg(2+)</name>
        <dbReference type="ChEBI" id="CHEBI:18420"/>
    </cofactor>
</comment>
<evidence type="ECO:0000256" key="2">
    <source>
        <dbReference type="ARBA" id="ARBA00007265"/>
    </source>
</evidence>
<keyword evidence="3 8" id="KW-0808">Transferase</keyword>
<proteinExistence type="inferred from homology"/>
<dbReference type="GO" id="GO:0000049">
    <property type="term" value="F:tRNA binding"/>
    <property type="evidence" value="ECO:0007669"/>
    <property type="project" value="TreeGrafter"/>
</dbReference>
<dbReference type="Proteomes" id="UP000036681">
    <property type="component" value="Unplaced"/>
</dbReference>
<dbReference type="GO" id="GO:1990180">
    <property type="term" value="P:mitochondrial tRNA 3'-end processing"/>
    <property type="evidence" value="ECO:0007669"/>
    <property type="project" value="TreeGrafter"/>
</dbReference>
<dbReference type="SUPFAM" id="SSF81301">
    <property type="entry name" value="Nucleotidyltransferase"/>
    <property type="match status" value="1"/>
</dbReference>
<comment type="similarity">
    <text evidence="2 8">Belongs to the tRNA nucleotidyltransferase/poly(A) polymerase family.</text>
</comment>
<dbReference type="GO" id="GO:0001680">
    <property type="term" value="P:tRNA 3'-terminal CCA addition"/>
    <property type="evidence" value="ECO:0007669"/>
    <property type="project" value="TreeGrafter"/>
</dbReference>
<reference evidence="12" key="1">
    <citation type="submission" date="2023-03" db="UniProtKB">
        <authorList>
            <consortium name="WormBaseParasite"/>
        </authorList>
    </citation>
    <scope>IDENTIFICATION</scope>
</reference>
<feature type="domain" description="Poly A polymerase head" evidence="10">
    <location>
        <begin position="71"/>
        <end position="194"/>
    </location>
</feature>
<protein>
    <submittedName>
        <fullName evidence="12">Poly A polymerase head domain-containing protein</fullName>
    </submittedName>
</protein>
<feature type="compositionally biased region" description="Basic and acidic residues" evidence="9">
    <location>
        <begin position="602"/>
        <end position="614"/>
    </location>
</feature>
<evidence type="ECO:0000313" key="11">
    <source>
        <dbReference type="Proteomes" id="UP000036681"/>
    </source>
</evidence>
<keyword evidence="6" id="KW-0479">Metal-binding</keyword>
<evidence type="ECO:0000256" key="1">
    <source>
        <dbReference type="ARBA" id="ARBA00001946"/>
    </source>
</evidence>
<keyword evidence="4" id="KW-0819">tRNA processing</keyword>
<evidence type="ECO:0000256" key="8">
    <source>
        <dbReference type="RuleBase" id="RU003953"/>
    </source>
</evidence>
<dbReference type="CDD" id="cd05398">
    <property type="entry name" value="NT_ClassII-CCAase"/>
    <property type="match status" value="1"/>
</dbReference>
<evidence type="ECO:0000256" key="9">
    <source>
        <dbReference type="SAM" id="MobiDB-lite"/>
    </source>
</evidence>
<feature type="compositionally biased region" description="Basic and acidic residues" evidence="9">
    <location>
        <begin position="491"/>
        <end position="501"/>
    </location>
</feature>
<evidence type="ECO:0000256" key="7">
    <source>
        <dbReference type="ARBA" id="ARBA00022842"/>
    </source>
</evidence>
<dbReference type="InterPro" id="IPR050264">
    <property type="entry name" value="Bact_CCA-adding_enz_type3_sf"/>
</dbReference>
<dbReference type="WBParaSite" id="ALUE_0001544801-mRNA-1">
    <property type="protein sequence ID" value="ALUE_0001544801-mRNA-1"/>
    <property type="gene ID" value="ALUE_0001544801"/>
</dbReference>
<dbReference type="SUPFAM" id="SSF81891">
    <property type="entry name" value="Poly A polymerase C-terminal region-like"/>
    <property type="match status" value="2"/>
</dbReference>
<dbReference type="InterPro" id="IPR002646">
    <property type="entry name" value="PolA_pol_head_dom"/>
</dbReference>
<dbReference type="GO" id="GO:0005739">
    <property type="term" value="C:mitochondrion"/>
    <property type="evidence" value="ECO:0007669"/>
    <property type="project" value="TreeGrafter"/>
</dbReference>
<dbReference type="Gene3D" id="1.10.3090.10">
    <property type="entry name" value="cca-adding enzyme, domain 2"/>
    <property type="match status" value="1"/>
</dbReference>
<evidence type="ECO:0000256" key="5">
    <source>
        <dbReference type="ARBA" id="ARBA00022695"/>
    </source>
</evidence>
<dbReference type="PANTHER" id="PTHR46173">
    <property type="entry name" value="CCA TRNA NUCLEOTIDYLTRANSFERASE 1, MITOCHONDRIAL"/>
    <property type="match status" value="1"/>
</dbReference>
<sequence length="626" mass="72107">MWRELFLWSRFFARKQFSQSVKYSFIAGSVRTTNVSKRKITMKLDSEEFRSLFTPELKKLNDLFIANKFQLRMAGGAVRDLLMGLRPADIDFASDATPSQMKELFTREGIRMLNKNGEEHGTITCRIDDKENFEITTLRIDVVCDGRRAKVEFTTDWQLDANRRDLTINSLFLELDGTVIDYFGGIEDLRARQLDGTVIDYFGGIEDLRARRVAFVGDATQRIQEDYLRILRYFRFFGRIAKSGDAHEQTTLDAIINNKQGLMNISGERIWSELKKICVGRFGGDVLTTMVSRCGLASLLGLPEDCDVATCREIFNYNSDRSLEPMTVLSALFKNQQDIDVFHKRCKLSNAEKSLAEFIVEKRDEARSNIDSTKYFKDLILDYEKAPGRDKKKINGRDMVRELAKYVCASAEIIEEIGVWKMPEFPVSGKDLIGTGVKTGPIMRRVLTHLFELWKKSEYKAERDELLSHITPELVQVNDVDRPKKRGKKRRSEDSGKELEDKKKINGRDMVRELAKYVCASAEIIEEIGVWKMPEFPVSGKDLIGTGVKTGPIMRRVLTHLFELWKKSEYKAERDELLSHITPELVQVNDVDRPKKRGKKRRSEDSGKELEGEMSVRSRKFFQFCC</sequence>
<dbReference type="Gene3D" id="3.30.460.10">
    <property type="entry name" value="Beta Polymerase, domain 2"/>
    <property type="match status" value="1"/>
</dbReference>
<evidence type="ECO:0000256" key="6">
    <source>
        <dbReference type="ARBA" id="ARBA00022723"/>
    </source>
</evidence>
<dbReference type="AlphaFoldDB" id="A0A9J2PZQ5"/>
<name>A0A9J2PZQ5_ASCLU</name>
<organism evidence="11 12">
    <name type="scientific">Ascaris lumbricoides</name>
    <name type="common">Giant roundworm</name>
    <dbReference type="NCBI Taxonomy" id="6252"/>
    <lineage>
        <taxon>Eukaryota</taxon>
        <taxon>Metazoa</taxon>
        <taxon>Ecdysozoa</taxon>
        <taxon>Nematoda</taxon>
        <taxon>Chromadorea</taxon>
        <taxon>Rhabditida</taxon>
        <taxon>Spirurina</taxon>
        <taxon>Ascaridomorpha</taxon>
        <taxon>Ascaridoidea</taxon>
        <taxon>Ascarididae</taxon>
        <taxon>Ascaris</taxon>
    </lineage>
</organism>
<keyword evidence="11" id="KW-1185">Reference proteome</keyword>
<evidence type="ECO:0000313" key="12">
    <source>
        <dbReference type="WBParaSite" id="ALUE_0001544801-mRNA-1"/>
    </source>
</evidence>
<dbReference type="PANTHER" id="PTHR46173:SF1">
    <property type="entry name" value="CCA TRNA NUCLEOTIDYLTRANSFERASE 1, MITOCHONDRIAL"/>
    <property type="match status" value="1"/>
</dbReference>
<keyword evidence="7" id="KW-0460">Magnesium</keyword>
<dbReference type="GO" id="GO:0046872">
    <property type="term" value="F:metal ion binding"/>
    <property type="evidence" value="ECO:0007669"/>
    <property type="project" value="UniProtKB-KW"/>
</dbReference>
<dbReference type="InterPro" id="IPR043519">
    <property type="entry name" value="NT_sf"/>
</dbReference>
<evidence type="ECO:0000256" key="4">
    <source>
        <dbReference type="ARBA" id="ARBA00022694"/>
    </source>
</evidence>
<dbReference type="Pfam" id="PF01743">
    <property type="entry name" value="PolyA_pol"/>
    <property type="match status" value="1"/>
</dbReference>